<dbReference type="Gene3D" id="2.170.130.10">
    <property type="entry name" value="TonB-dependent receptor, plug domain"/>
    <property type="match status" value="1"/>
</dbReference>
<dbReference type="PROSITE" id="PS01156">
    <property type="entry name" value="TONB_DEPENDENT_REC_2"/>
    <property type="match status" value="1"/>
</dbReference>
<comment type="subcellular location">
    <subcellularLocation>
        <location evidence="1">Cell outer membrane</location>
    </subcellularLocation>
</comment>
<dbReference type="Gene3D" id="2.40.170.20">
    <property type="entry name" value="TonB-dependent receptor, beta-barrel domain"/>
    <property type="match status" value="1"/>
</dbReference>
<dbReference type="InterPro" id="IPR012910">
    <property type="entry name" value="Plug_dom"/>
</dbReference>
<dbReference type="SUPFAM" id="SSF56935">
    <property type="entry name" value="Porins"/>
    <property type="match status" value="1"/>
</dbReference>
<dbReference type="Gene3D" id="2.60.40.1120">
    <property type="entry name" value="Carboxypeptidase-like, regulatory domain"/>
    <property type="match status" value="1"/>
</dbReference>
<feature type="domain" description="TonB-dependent transporter Oar-like beta-barrel" evidence="8">
    <location>
        <begin position="576"/>
        <end position="829"/>
    </location>
</feature>
<dbReference type="InterPro" id="IPR037066">
    <property type="entry name" value="Plug_dom_sf"/>
</dbReference>
<feature type="domain" description="TonB-dependent transporter Oar-like beta-barrel" evidence="8">
    <location>
        <begin position="324"/>
        <end position="560"/>
    </location>
</feature>
<evidence type="ECO:0000313" key="9">
    <source>
        <dbReference type="EMBL" id="GLH74242.1"/>
    </source>
</evidence>
<dbReference type="InterPro" id="IPR036942">
    <property type="entry name" value="Beta-barrel_TonB_sf"/>
</dbReference>
<sequence length="965" mass="104837">MRFSFSKLTAVAVLLASGATISYAQTATTGAFQGVVTDTSGAPLAGAIIRMTSFQVTRTATTDAEGKFHAGLMNAGTWQVTVTKAGYTSGTQSVVLGINESRVLNFKLPKEGGATVEVVGTASIVDANSTTTGLNVSIDELSAIPAGRTANELAFLSPGVASGGTTFGSSVPGLGISINGASGAENSFIVDGLVTNDFRYGGTATNLPTEFIESIDVQTGGYKPEFSALGGVFSVVTKSGSNDFRGSAWTSFEPLSMQAVNKKNGYFTQAALFAGPPVRDPINNGDSAARERTEIGATAGGAFIKDKLFYFVGLNSIGSKSDPFKNFTDVEVGQRKETDTSVTAKVNYFLNTDQQLTFSYFGNTVTDDAPNDRTAQFGDADTSFKHTITSSNYSLVYDWTIQSNLVMSVKGGLAKIHDTVDLGSPNLGQILDSHWYNGGGGGTGTPLQQQNPYIRGGFGRYNPNEEGKTTQFKADLSWILGSHSLKFGASTLQSDYHRTAATSGGGWYIIRAAGDRIDKRWQTDDSTVKAEFNAYYIQDTWDLTPNLKVFYGVRYETQAQKDPHGVTFMKFDNFSDYTQPRIGFTWDPEKDGKTKVSGSFARYFEQVPQRLAARVYGNEVYLRNRYTNGSGNQTFVYSSTGVGTYSGTPGVTDFATPYSRDPIAEGTKLPRRTEYTLGYERTIQEGLTVGIHGKHRTMDNILEDSTIRGPLGDPGTNYAYDLQERAILWNPGRNVSWTDQSGQHYSNVPTYFDPAKNTYDSLDFTLVKQTKRSYLSFSYTWSRSEGNYEGLVTSSNGQADASITASFDEWPYVGYGPLPLDRTHIAKLFASRNWDLGPGVFTCGINWSYQTGTPISRFDDGSSSNPPLPDVGGYGNATPENMILGQYGRTPATNNIDLKLDYSWNIVPKVKVSPTVDVYNLANSRMATRVLQQATDSGGNPDPRYGYATDWQRGRRVRFGVKVTF</sequence>
<comment type="caution">
    <text evidence="9">The sequence shown here is derived from an EMBL/GenBank/DDBJ whole genome shotgun (WGS) entry which is preliminary data.</text>
</comment>
<dbReference type="Pfam" id="PF25183">
    <property type="entry name" value="OMP_b-brl_4"/>
    <property type="match status" value="2"/>
</dbReference>
<dbReference type="EMBL" id="BSDE01000005">
    <property type="protein sequence ID" value="GLH74242.1"/>
    <property type="molecule type" value="Genomic_DNA"/>
</dbReference>
<accession>A0ABQ5QHB8</accession>
<name>A0ABQ5QHB8_9BACT</name>
<evidence type="ECO:0000256" key="1">
    <source>
        <dbReference type="ARBA" id="ARBA00004442"/>
    </source>
</evidence>
<keyword evidence="3" id="KW-0798">TonB box</keyword>
<keyword evidence="4" id="KW-0472">Membrane</keyword>
<feature type="signal peptide" evidence="6">
    <location>
        <begin position="1"/>
        <end position="24"/>
    </location>
</feature>
<evidence type="ECO:0000313" key="10">
    <source>
        <dbReference type="Proteomes" id="UP001165069"/>
    </source>
</evidence>
<keyword evidence="2 6" id="KW-0732">Signal</keyword>
<evidence type="ECO:0000256" key="4">
    <source>
        <dbReference type="ARBA" id="ARBA00023136"/>
    </source>
</evidence>
<feature type="chain" id="PRO_5046103045" evidence="6">
    <location>
        <begin position="25"/>
        <end position="965"/>
    </location>
</feature>
<proteinExistence type="predicted"/>
<dbReference type="Pfam" id="PF07715">
    <property type="entry name" value="Plug"/>
    <property type="match status" value="1"/>
</dbReference>
<evidence type="ECO:0000256" key="2">
    <source>
        <dbReference type="ARBA" id="ARBA00022729"/>
    </source>
</evidence>
<dbReference type="InterPro" id="IPR010917">
    <property type="entry name" value="TonB_rcpt_CS"/>
</dbReference>
<dbReference type="SUPFAM" id="SSF49464">
    <property type="entry name" value="Carboxypeptidase regulatory domain-like"/>
    <property type="match status" value="1"/>
</dbReference>
<evidence type="ECO:0000256" key="5">
    <source>
        <dbReference type="ARBA" id="ARBA00023237"/>
    </source>
</evidence>
<dbReference type="Proteomes" id="UP001165069">
    <property type="component" value="Unassembled WGS sequence"/>
</dbReference>
<dbReference type="Pfam" id="PF13620">
    <property type="entry name" value="CarboxypepD_reg"/>
    <property type="match status" value="1"/>
</dbReference>
<protein>
    <submittedName>
        <fullName evidence="9">Membrane protein</fullName>
    </submittedName>
</protein>
<evidence type="ECO:0000259" key="7">
    <source>
        <dbReference type="Pfam" id="PF07715"/>
    </source>
</evidence>
<evidence type="ECO:0000256" key="3">
    <source>
        <dbReference type="ARBA" id="ARBA00023077"/>
    </source>
</evidence>
<evidence type="ECO:0000259" key="8">
    <source>
        <dbReference type="Pfam" id="PF25183"/>
    </source>
</evidence>
<dbReference type="RefSeq" id="WP_285576285.1">
    <property type="nucleotide sequence ID" value="NZ_BSDE01000005.1"/>
</dbReference>
<feature type="domain" description="TonB-dependent receptor plug" evidence="7">
    <location>
        <begin position="136"/>
        <end position="232"/>
    </location>
</feature>
<evidence type="ECO:0000256" key="6">
    <source>
        <dbReference type="SAM" id="SignalP"/>
    </source>
</evidence>
<organism evidence="9 10">
    <name type="scientific">Geothrix limicola</name>
    <dbReference type="NCBI Taxonomy" id="2927978"/>
    <lineage>
        <taxon>Bacteria</taxon>
        <taxon>Pseudomonadati</taxon>
        <taxon>Acidobacteriota</taxon>
        <taxon>Holophagae</taxon>
        <taxon>Holophagales</taxon>
        <taxon>Holophagaceae</taxon>
        <taxon>Geothrix</taxon>
    </lineage>
</organism>
<dbReference type="InterPro" id="IPR008969">
    <property type="entry name" value="CarboxyPept-like_regulatory"/>
</dbReference>
<dbReference type="InterPro" id="IPR057601">
    <property type="entry name" value="Oar-like_b-barrel"/>
</dbReference>
<gene>
    <name evidence="9" type="ORF">GETHLI_27440</name>
</gene>
<reference evidence="9 10" key="1">
    <citation type="journal article" date="2023" name="Antonie Van Leeuwenhoek">
        <title>Mesoterricola silvestris gen. nov., sp. nov., Mesoterricola sediminis sp. nov., Geothrix oryzae sp. nov., Geothrix edaphica sp. nov., Geothrix rubra sp. nov., and Geothrix limicola sp. nov., six novel members of Acidobacteriota isolated from soils.</title>
        <authorList>
            <person name="Itoh H."/>
            <person name="Sugisawa Y."/>
            <person name="Mise K."/>
            <person name="Xu Z."/>
            <person name="Kuniyasu M."/>
            <person name="Ushijima N."/>
            <person name="Kawano K."/>
            <person name="Kobayashi E."/>
            <person name="Shiratori Y."/>
            <person name="Masuda Y."/>
            <person name="Senoo K."/>
        </authorList>
    </citation>
    <scope>NUCLEOTIDE SEQUENCE [LARGE SCALE GENOMIC DNA]</scope>
    <source>
        <strain evidence="9 10">Red804</strain>
    </source>
</reference>
<keyword evidence="5" id="KW-0998">Cell outer membrane</keyword>
<keyword evidence="10" id="KW-1185">Reference proteome</keyword>